<evidence type="ECO:0000256" key="2">
    <source>
        <dbReference type="ARBA" id="ARBA00009347"/>
    </source>
</evidence>
<dbReference type="GO" id="GO:0050660">
    <property type="term" value="F:flavin adenine dinucleotide binding"/>
    <property type="evidence" value="ECO:0007669"/>
    <property type="project" value="InterPro"/>
</dbReference>
<comment type="caution">
    <text evidence="10">The sequence shown here is derived from an EMBL/GenBank/DDBJ whole genome shotgun (WGS) entry which is preliminary data.</text>
</comment>
<keyword evidence="5 6" id="KW-0560">Oxidoreductase</keyword>
<dbReference type="InterPro" id="IPR046373">
    <property type="entry name" value="Acyl-CoA_Oxase/DH_mid-dom_sf"/>
</dbReference>
<dbReference type="Gene3D" id="1.20.140.10">
    <property type="entry name" value="Butyryl-CoA Dehydrogenase, subunit A, domain 3"/>
    <property type="match status" value="1"/>
</dbReference>
<dbReference type="RefSeq" id="WP_123688877.1">
    <property type="nucleotide sequence ID" value="NZ_AP019700.1"/>
</dbReference>
<organism evidence="10 11">
    <name type="scientific">Stella humosa</name>
    <dbReference type="NCBI Taxonomy" id="94"/>
    <lineage>
        <taxon>Bacteria</taxon>
        <taxon>Pseudomonadati</taxon>
        <taxon>Pseudomonadota</taxon>
        <taxon>Alphaproteobacteria</taxon>
        <taxon>Rhodospirillales</taxon>
        <taxon>Stellaceae</taxon>
        <taxon>Stella</taxon>
    </lineage>
</organism>
<name>A0A3N1M759_9PROT</name>
<dbReference type="PANTHER" id="PTHR43292">
    <property type="entry name" value="ACYL-COA DEHYDROGENASE"/>
    <property type="match status" value="1"/>
</dbReference>
<dbReference type="Pfam" id="PF00441">
    <property type="entry name" value="Acyl-CoA_dh_1"/>
    <property type="match status" value="1"/>
</dbReference>
<comment type="similarity">
    <text evidence="2 6">Belongs to the acyl-CoA dehydrogenase family.</text>
</comment>
<dbReference type="Gene3D" id="2.40.110.10">
    <property type="entry name" value="Butyryl-CoA Dehydrogenase, subunit A, domain 2"/>
    <property type="match status" value="1"/>
</dbReference>
<dbReference type="InterPro" id="IPR006091">
    <property type="entry name" value="Acyl-CoA_Oxase/DH_mid-dom"/>
</dbReference>
<dbReference type="SUPFAM" id="SSF47203">
    <property type="entry name" value="Acyl-CoA dehydrogenase C-terminal domain-like"/>
    <property type="match status" value="1"/>
</dbReference>
<gene>
    <name evidence="10" type="ORF">EDC65_1269</name>
</gene>
<dbReference type="GO" id="GO:0005886">
    <property type="term" value="C:plasma membrane"/>
    <property type="evidence" value="ECO:0007669"/>
    <property type="project" value="TreeGrafter"/>
</dbReference>
<evidence type="ECO:0000259" key="7">
    <source>
        <dbReference type="Pfam" id="PF00441"/>
    </source>
</evidence>
<dbReference type="InterPro" id="IPR036250">
    <property type="entry name" value="AcylCo_DH-like_C"/>
</dbReference>
<accession>A0A3N1M759</accession>
<evidence type="ECO:0000259" key="9">
    <source>
        <dbReference type="Pfam" id="PF02771"/>
    </source>
</evidence>
<dbReference type="InterPro" id="IPR052161">
    <property type="entry name" value="Mycobact_Acyl-CoA_DH"/>
</dbReference>
<keyword evidence="4 6" id="KW-0274">FAD</keyword>
<dbReference type="InterPro" id="IPR009075">
    <property type="entry name" value="AcylCo_DH/oxidase_C"/>
</dbReference>
<sequence length="398" mass="44482">MDLAYSAEDLAFRDEVRTFIRDNLPAHIRDKVAAQQHLSKDDYVTWQKILNGRGWLAPHWPKEWGGCDWSPVQRHIFDEELNFGNTPRTMPFGLKMLAPVLLRFGSEAQKQRYLPKIVSSEEWWCQGYSEPGAGSDLAGLKTRAERRGDHYVVTGQKTWTTLAQYADWMFVLVRTDPAAKKQEGISFILMDMRSKGVSVRPIRTIDGGVEINDVFLDEVEVPVENLVGEENKGWTCAKYLLGHERSGIAGIAYSKKMLGKLRQVAAEETIGGKPLLEHGPFRDKMARIEVELMALEFTNLRALANETKGNVPGPEPSILKVRGTEIQQAITELFVEAAGPYALPFLPEALEGGSNVDPVGPEGAAAFAPHYFNWRKTSIYGGSNEIQKNIVSKILLKA</sequence>
<dbReference type="Gene3D" id="1.10.540.10">
    <property type="entry name" value="Acyl-CoA dehydrogenase/oxidase, N-terminal domain"/>
    <property type="match status" value="1"/>
</dbReference>
<evidence type="ECO:0000256" key="6">
    <source>
        <dbReference type="RuleBase" id="RU362125"/>
    </source>
</evidence>
<dbReference type="InterPro" id="IPR013786">
    <property type="entry name" value="AcylCoA_DH/ox_N"/>
</dbReference>
<keyword evidence="3 6" id="KW-0285">Flavoprotein</keyword>
<dbReference type="AlphaFoldDB" id="A0A3N1M759"/>
<proteinExistence type="inferred from homology"/>
<dbReference type="FunFam" id="2.40.110.10:FF:000011">
    <property type="entry name" value="Acyl-CoA dehydrogenase FadE34"/>
    <property type="match status" value="1"/>
</dbReference>
<evidence type="ECO:0000313" key="10">
    <source>
        <dbReference type="EMBL" id="ROP99490.1"/>
    </source>
</evidence>
<feature type="domain" description="Acyl-CoA dehydrogenase/oxidase N-terminal" evidence="9">
    <location>
        <begin position="7"/>
        <end position="121"/>
    </location>
</feature>
<protein>
    <submittedName>
        <fullName evidence="10">Alkylation response protein AidB-like acyl-CoA dehydrogenase</fullName>
    </submittedName>
</protein>
<evidence type="ECO:0000256" key="4">
    <source>
        <dbReference type="ARBA" id="ARBA00022827"/>
    </source>
</evidence>
<evidence type="ECO:0000256" key="5">
    <source>
        <dbReference type="ARBA" id="ARBA00023002"/>
    </source>
</evidence>
<dbReference type="InterPro" id="IPR037069">
    <property type="entry name" value="AcylCoA_DH/ox_N_sf"/>
</dbReference>
<dbReference type="SUPFAM" id="SSF56645">
    <property type="entry name" value="Acyl-CoA dehydrogenase NM domain-like"/>
    <property type="match status" value="1"/>
</dbReference>
<dbReference type="InterPro" id="IPR009100">
    <property type="entry name" value="AcylCoA_DH/oxidase_NM_dom_sf"/>
</dbReference>
<keyword evidence="11" id="KW-1185">Reference proteome</keyword>
<comment type="cofactor">
    <cofactor evidence="1 6">
        <name>FAD</name>
        <dbReference type="ChEBI" id="CHEBI:57692"/>
    </cofactor>
</comment>
<feature type="domain" description="Acyl-CoA oxidase/dehydrogenase middle" evidence="8">
    <location>
        <begin position="125"/>
        <end position="206"/>
    </location>
</feature>
<dbReference type="EMBL" id="RJKX01000013">
    <property type="protein sequence ID" value="ROP99490.1"/>
    <property type="molecule type" value="Genomic_DNA"/>
</dbReference>
<evidence type="ECO:0000256" key="3">
    <source>
        <dbReference type="ARBA" id="ARBA00022630"/>
    </source>
</evidence>
<dbReference type="OrthoDB" id="5510711at2"/>
<dbReference type="GO" id="GO:0016627">
    <property type="term" value="F:oxidoreductase activity, acting on the CH-CH group of donors"/>
    <property type="evidence" value="ECO:0007669"/>
    <property type="project" value="InterPro"/>
</dbReference>
<reference evidence="10 11" key="1">
    <citation type="submission" date="2018-11" db="EMBL/GenBank/DDBJ databases">
        <title>Genomic Encyclopedia of Type Strains, Phase IV (KMG-IV): sequencing the most valuable type-strain genomes for metagenomic binning, comparative biology and taxonomic classification.</title>
        <authorList>
            <person name="Goeker M."/>
        </authorList>
    </citation>
    <scope>NUCLEOTIDE SEQUENCE [LARGE SCALE GENOMIC DNA]</scope>
    <source>
        <strain evidence="10 11">DSM 5900</strain>
    </source>
</reference>
<evidence type="ECO:0000256" key="1">
    <source>
        <dbReference type="ARBA" id="ARBA00001974"/>
    </source>
</evidence>
<evidence type="ECO:0000259" key="8">
    <source>
        <dbReference type="Pfam" id="PF02770"/>
    </source>
</evidence>
<dbReference type="Pfam" id="PF02771">
    <property type="entry name" value="Acyl-CoA_dh_N"/>
    <property type="match status" value="1"/>
</dbReference>
<dbReference type="Proteomes" id="UP000278222">
    <property type="component" value="Unassembled WGS sequence"/>
</dbReference>
<dbReference type="PANTHER" id="PTHR43292:SF3">
    <property type="entry name" value="ACYL-COA DEHYDROGENASE FADE29"/>
    <property type="match status" value="1"/>
</dbReference>
<evidence type="ECO:0000313" key="11">
    <source>
        <dbReference type="Proteomes" id="UP000278222"/>
    </source>
</evidence>
<dbReference type="Pfam" id="PF02770">
    <property type="entry name" value="Acyl-CoA_dh_M"/>
    <property type="match status" value="1"/>
</dbReference>
<feature type="domain" description="Acyl-CoA dehydrogenase/oxidase C-terminal" evidence="7">
    <location>
        <begin position="231"/>
        <end position="395"/>
    </location>
</feature>